<evidence type="ECO:0000256" key="1">
    <source>
        <dbReference type="ARBA" id="ARBA00022884"/>
    </source>
</evidence>
<feature type="compositionally biased region" description="Basic residues" evidence="3">
    <location>
        <begin position="249"/>
        <end position="258"/>
    </location>
</feature>
<accession>A0A383UZR8</accession>
<reference evidence="5 6" key="1">
    <citation type="submission" date="2017-11" db="EMBL/GenBank/DDBJ databases">
        <authorList>
            <person name="Kracher B."/>
        </authorList>
    </citation>
    <scope>NUCLEOTIDE SEQUENCE [LARGE SCALE GENOMIC DNA]</scope>
    <source>
        <strain evidence="5 6">RACE1</strain>
    </source>
</reference>
<proteinExistence type="predicted"/>
<feature type="region of interest" description="Disordered" evidence="3">
    <location>
        <begin position="1"/>
        <end position="103"/>
    </location>
</feature>
<feature type="compositionally biased region" description="Basic and acidic residues" evidence="3">
    <location>
        <begin position="76"/>
        <end position="89"/>
    </location>
</feature>
<organism evidence="5 6">
    <name type="scientific">Blumeria hordei</name>
    <name type="common">Barley powdery mildew</name>
    <name type="synonym">Blumeria graminis f. sp. hordei</name>
    <dbReference type="NCBI Taxonomy" id="2867405"/>
    <lineage>
        <taxon>Eukaryota</taxon>
        <taxon>Fungi</taxon>
        <taxon>Dikarya</taxon>
        <taxon>Ascomycota</taxon>
        <taxon>Pezizomycotina</taxon>
        <taxon>Leotiomycetes</taxon>
        <taxon>Erysiphales</taxon>
        <taxon>Erysiphaceae</taxon>
        <taxon>Blumeria</taxon>
    </lineage>
</organism>
<feature type="compositionally biased region" description="Basic and acidic residues" evidence="3">
    <location>
        <begin position="19"/>
        <end position="28"/>
    </location>
</feature>
<evidence type="ECO:0000259" key="4">
    <source>
        <dbReference type="PROSITE" id="PS50102"/>
    </source>
</evidence>
<dbReference type="InterPro" id="IPR012677">
    <property type="entry name" value="Nucleotide-bd_a/b_plait_sf"/>
</dbReference>
<dbReference type="PANTHER" id="PTHR23236:SF51">
    <property type="entry name" value="NUCLEOLAR PROTEIN 6"/>
    <property type="match status" value="1"/>
</dbReference>
<feature type="region of interest" description="Disordered" evidence="3">
    <location>
        <begin position="217"/>
        <end position="258"/>
    </location>
</feature>
<dbReference type="GO" id="GO:0019843">
    <property type="term" value="F:rRNA binding"/>
    <property type="evidence" value="ECO:0007669"/>
    <property type="project" value="TreeGrafter"/>
</dbReference>
<evidence type="ECO:0000256" key="2">
    <source>
        <dbReference type="PROSITE-ProRule" id="PRU00176"/>
    </source>
</evidence>
<keyword evidence="1 2" id="KW-0694">RNA-binding</keyword>
<dbReference type="PROSITE" id="PS50102">
    <property type="entry name" value="RRM"/>
    <property type="match status" value="1"/>
</dbReference>
<dbReference type="GO" id="GO:0042274">
    <property type="term" value="P:ribosomal small subunit biogenesis"/>
    <property type="evidence" value="ECO:0007669"/>
    <property type="project" value="TreeGrafter"/>
</dbReference>
<dbReference type="InterPro" id="IPR035979">
    <property type="entry name" value="RBD_domain_sf"/>
</dbReference>
<dbReference type="EMBL" id="UNSH01000074">
    <property type="protein sequence ID" value="SZF05246.1"/>
    <property type="molecule type" value="Genomic_DNA"/>
</dbReference>
<dbReference type="Pfam" id="PF00076">
    <property type="entry name" value="RRM_1"/>
    <property type="match status" value="1"/>
</dbReference>
<gene>
    <name evidence="5" type="ORF">BLGHR1_16047</name>
</gene>
<evidence type="ECO:0000313" key="6">
    <source>
        <dbReference type="Proteomes" id="UP000275772"/>
    </source>
</evidence>
<evidence type="ECO:0000256" key="3">
    <source>
        <dbReference type="SAM" id="MobiDB-lite"/>
    </source>
</evidence>
<dbReference type="PANTHER" id="PTHR23236">
    <property type="entry name" value="EUKARYOTIC TRANSLATION INITIATION FACTOR 4B/4H"/>
    <property type="match status" value="1"/>
</dbReference>
<dbReference type="GO" id="GO:0005730">
    <property type="term" value="C:nucleolus"/>
    <property type="evidence" value="ECO:0007669"/>
    <property type="project" value="TreeGrafter"/>
</dbReference>
<dbReference type="FunFam" id="3.30.70.330:FF:000376">
    <property type="entry name" value="Putative RNA binding protein"/>
    <property type="match status" value="1"/>
</dbReference>
<dbReference type="Gene3D" id="3.30.70.330">
    <property type="match status" value="1"/>
</dbReference>
<sequence>MAGPKTDLSRQERKARKRAALDEVRAVPDEAENNEVDSPPPSKKRKRSAEKPKAATAETPHPPAPENDASSKRARKTEARARRALEKSTETPSENLDAPAAPPVAKPSRFIVFVGNLPYTATQEAVAAHFAALRPISVRNLTRKSEDVRRPARGIAFVEFASFDTHKTALATMHHSLFDDGLSEPRRINVELTAGGGGNKDGRQSKIKIKNERLNQQRLHRQEEKNKLAAADQVEKAKKESVDESTIHPSRRKMMAWE</sequence>
<dbReference type="Proteomes" id="UP000275772">
    <property type="component" value="Unassembled WGS sequence"/>
</dbReference>
<name>A0A383UZR8_BLUHO</name>
<feature type="compositionally biased region" description="Basic and acidic residues" evidence="3">
    <location>
        <begin position="217"/>
        <end position="246"/>
    </location>
</feature>
<dbReference type="SUPFAM" id="SSF54928">
    <property type="entry name" value="RNA-binding domain, RBD"/>
    <property type="match status" value="1"/>
</dbReference>
<feature type="domain" description="RRM" evidence="4">
    <location>
        <begin position="110"/>
        <end position="195"/>
    </location>
</feature>
<dbReference type="InterPro" id="IPR000504">
    <property type="entry name" value="RRM_dom"/>
</dbReference>
<protein>
    <recommendedName>
        <fullName evidence="4">RRM domain-containing protein</fullName>
    </recommendedName>
</protein>
<dbReference type="AlphaFoldDB" id="A0A383UZR8"/>
<evidence type="ECO:0000313" key="5">
    <source>
        <dbReference type="EMBL" id="SZF05246.1"/>
    </source>
</evidence>
<dbReference type="VEuPathDB" id="FungiDB:BLGHR1_16047"/>